<evidence type="ECO:0000313" key="5">
    <source>
        <dbReference type="Proteomes" id="UP000325187"/>
    </source>
</evidence>
<evidence type="ECO:0000259" key="3">
    <source>
        <dbReference type="Pfam" id="PF03435"/>
    </source>
</evidence>
<dbReference type="SUPFAM" id="SSF51735">
    <property type="entry name" value="NAD(P)-binding Rossmann-fold domains"/>
    <property type="match status" value="1"/>
</dbReference>
<dbReference type="Gene3D" id="3.40.50.720">
    <property type="entry name" value="NAD(P)-binding Rossmann-like Domain"/>
    <property type="match status" value="1"/>
</dbReference>
<gene>
    <name evidence="4" type="ORF">JCM17845_13460</name>
</gene>
<dbReference type="InterPro" id="IPR005097">
    <property type="entry name" value="Sacchrp_dh_NADP-bd"/>
</dbReference>
<reference evidence="4 5" key="1">
    <citation type="submission" date="2019-09" db="EMBL/GenBank/DDBJ databases">
        <title>NBRP : Genome information of microbial organism related human and environment.</title>
        <authorList>
            <person name="Hattori M."/>
            <person name="Oshima K."/>
            <person name="Inaba H."/>
            <person name="Suda W."/>
            <person name="Sakamoto M."/>
            <person name="Iino T."/>
            <person name="Kitahara M."/>
            <person name="Oshida Y."/>
            <person name="Iida T."/>
            <person name="Kudo T."/>
            <person name="Itoh T."/>
            <person name="Ohkuma M."/>
        </authorList>
    </citation>
    <scope>NUCLEOTIDE SEQUENCE [LARGE SCALE GENOMIC DNA]</scope>
    <source>
        <strain evidence="4 5">Mie-1</strain>
    </source>
</reference>
<dbReference type="Proteomes" id="UP000325187">
    <property type="component" value="Unassembled WGS sequence"/>
</dbReference>
<dbReference type="RefSeq" id="WP_150002174.1">
    <property type="nucleotide sequence ID" value="NZ_BKCM01000005.1"/>
</dbReference>
<dbReference type="AlphaFoldDB" id="A0A5A7MXB9"/>
<protein>
    <submittedName>
        <fullName evidence="4">Saccharopine dehydrogenase</fullName>
    </submittedName>
</protein>
<dbReference type="FunFam" id="3.40.50.720:FF:000413">
    <property type="entry name" value="Trans-acting enoyl reductase"/>
    <property type="match status" value="1"/>
</dbReference>
<keyword evidence="5" id="KW-1185">Reference proteome</keyword>
<proteinExistence type="inferred from homology"/>
<feature type="domain" description="Saccharopine dehydrogenase NADP binding" evidence="3">
    <location>
        <begin position="10"/>
        <end position="138"/>
    </location>
</feature>
<dbReference type="InterPro" id="IPR051276">
    <property type="entry name" value="Saccharopine_DH-like_oxidrdct"/>
</dbReference>
<dbReference type="GO" id="GO:0005886">
    <property type="term" value="C:plasma membrane"/>
    <property type="evidence" value="ECO:0007669"/>
    <property type="project" value="TreeGrafter"/>
</dbReference>
<organism evidence="4 5">
    <name type="scientific">Iodidimonas gelatinilytica</name>
    <dbReference type="NCBI Taxonomy" id="1236966"/>
    <lineage>
        <taxon>Bacteria</taxon>
        <taxon>Pseudomonadati</taxon>
        <taxon>Pseudomonadota</taxon>
        <taxon>Alphaproteobacteria</taxon>
        <taxon>Iodidimonadales</taxon>
        <taxon>Iodidimonadaceae</taxon>
        <taxon>Iodidimonas</taxon>
    </lineage>
</organism>
<accession>A0A5A7MXB9</accession>
<comment type="caution">
    <text evidence="4">The sequence shown here is derived from an EMBL/GenBank/DDBJ whole genome shotgun (WGS) entry which is preliminary data.</text>
</comment>
<evidence type="ECO:0000256" key="2">
    <source>
        <dbReference type="SAM" id="MobiDB-lite"/>
    </source>
</evidence>
<evidence type="ECO:0000313" key="4">
    <source>
        <dbReference type="EMBL" id="GER00723.1"/>
    </source>
</evidence>
<name>A0A5A7MXB9_9PROT</name>
<dbReference type="Pfam" id="PF03435">
    <property type="entry name" value="Sacchrp_dh_NADP"/>
    <property type="match status" value="1"/>
</dbReference>
<dbReference type="EMBL" id="BKCM01000005">
    <property type="protein sequence ID" value="GER00723.1"/>
    <property type="molecule type" value="Genomic_DNA"/>
</dbReference>
<dbReference type="PANTHER" id="PTHR12286:SF5">
    <property type="entry name" value="SACCHAROPINE DEHYDROGENASE-LIKE OXIDOREDUCTASE"/>
    <property type="match status" value="1"/>
</dbReference>
<feature type="region of interest" description="Disordered" evidence="2">
    <location>
        <begin position="291"/>
        <end position="311"/>
    </location>
</feature>
<evidence type="ECO:0000256" key="1">
    <source>
        <dbReference type="ARBA" id="ARBA00010591"/>
    </source>
</evidence>
<dbReference type="GO" id="GO:0009247">
    <property type="term" value="P:glycolipid biosynthetic process"/>
    <property type="evidence" value="ECO:0007669"/>
    <property type="project" value="TreeGrafter"/>
</dbReference>
<sequence length="393" mass="42064">MSAPRTFDLVVYGATGFTGKLVAEYITTTYGAGPRLRWAMAGRNLEKLAKTRDDLGLPEDFPLIVADGAQPETLVELVSQTRLVLTTVGPYQLYGSALVKACADAGTDYVDLCGEPAWMRQMIDAHAETAQKNGARIVFSCGFDSVPFDLGVLFLQKEARKTLGGPVKTVKGRVRKMKGGFSGGTAASLKATLASAAQDPDILNLLRNPFALTPGFEGARQPSGAKPYYDEDCGSWAAPFIMAAINTRNIHRSHALLEHPWGEDFTYEEMLLTGPGEQGEAVAKAVAEDKSMMKEDGLKPGEGPSREERESGSYDVLFIGKADDGRSVRVSVSGDRDPGYGSTSKMITESALCLLNDRPDLKGGIWTPAAAMGEALIPRLTKNAGLTFTVEAA</sequence>
<comment type="similarity">
    <text evidence="1">Belongs to the saccharopine dehydrogenase family. Enoyl reductase subfamily.</text>
</comment>
<dbReference type="PANTHER" id="PTHR12286">
    <property type="entry name" value="SACCHAROPINE DEHYDROGENASE-LIKE OXIDOREDUCTASE"/>
    <property type="match status" value="1"/>
</dbReference>
<dbReference type="InterPro" id="IPR036291">
    <property type="entry name" value="NAD(P)-bd_dom_sf"/>
</dbReference>